<organism evidence="2 3">
    <name type="scientific">Strigomonas culicis</name>
    <dbReference type="NCBI Taxonomy" id="28005"/>
    <lineage>
        <taxon>Eukaryota</taxon>
        <taxon>Discoba</taxon>
        <taxon>Euglenozoa</taxon>
        <taxon>Kinetoplastea</taxon>
        <taxon>Metakinetoplastina</taxon>
        <taxon>Trypanosomatida</taxon>
        <taxon>Trypanosomatidae</taxon>
        <taxon>Strigomonadinae</taxon>
        <taxon>Strigomonas</taxon>
    </lineage>
</organism>
<accession>S9TE72</accession>
<evidence type="ECO:0000313" key="3">
    <source>
        <dbReference type="Proteomes" id="UP000015354"/>
    </source>
</evidence>
<keyword evidence="1" id="KW-1133">Transmembrane helix</keyword>
<dbReference type="AlphaFoldDB" id="S9TE72"/>
<comment type="caution">
    <text evidence="2">The sequence shown here is derived from an EMBL/GenBank/DDBJ whole genome shotgun (WGS) entry which is preliminary data.</text>
</comment>
<proteinExistence type="predicted"/>
<name>S9TE72_9TRYP</name>
<keyword evidence="1" id="KW-0812">Transmembrane</keyword>
<sequence>MWSLKLGSFATGFAGTCFIYYQVIVLRLIDIHKEQTQRLEGIEEHLREQLANTLKQAPPGLAVDLVPATEKTQV</sequence>
<dbReference type="EMBL" id="ATMH01012329">
    <property type="protein sequence ID" value="EPY15259.1"/>
    <property type="molecule type" value="Genomic_DNA"/>
</dbReference>
<dbReference type="Proteomes" id="UP000015354">
    <property type="component" value="Unassembled WGS sequence"/>
</dbReference>
<feature type="transmembrane region" description="Helical" evidence="1">
    <location>
        <begin position="6"/>
        <end position="29"/>
    </location>
</feature>
<gene>
    <name evidence="2" type="ORF">STCU_12189</name>
</gene>
<evidence type="ECO:0000313" key="2">
    <source>
        <dbReference type="EMBL" id="EPY15259.1"/>
    </source>
</evidence>
<keyword evidence="1" id="KW-0472">Membrane</keyword>
<protein>
    <submittedName>
        <fullName evidence="2">Uncharacterized protein</fullName>
    </submittedName>
</protein>
<reference evidence="2 3" key="1">
    <citation type="journal article" date="2013" name="PLoS ONE">
        <title>Predicting the Proteins of Angomonas deanei, Strigomonas culicis and Their Respective Endosymbionts Reveals New Aspects of the Trypanosomatidae Family.</title>
        <authorList>
            <person name="Motta M.C."/>
            <person name="Martins A.C."/>
            <person name="de Souza S.S."/>
            <person name="Catta-Preta C.M."/>
            <person name="Silva R."/>
            <person name="Klein C.C."/>
            <person name="de Almeida L.G."/>
            <person name="de Lima Cunha O."/>
            <person name="Ciapina L.P."/>
            <person name="Brocchi M."/>
            <person name="Colabardini A.C."/>
            <person name="de Araujo Lima B."/>
            <person name="Machado C.R."/>
            <person name="de Almeida Soares C.M."/>
            <person name="Probst C.M."/>
            <person name="de Menezes C.B."/>
            <person name="Thompson C.E."/>
            <person name="Bartholomeu D.C."/>
            <person name="Gradia D.F."/>
            <person name="Pavoni D.P."/>
            <person name="Grisard E.C."/>
            <person name="Fantinatti-Garboggini F."/>
            <person name="Marchini F.K."/>
            <person name="Rodrigues-Luiz G.F."/>
            <person name="Wagner G."/>
            <person name="Goldman G.H."/>
            <person name="Fietto J.L."/>
            <person name="Elias M.C."/>
            <person name="Goldman M.H."/>
            <person name="Sagot M.F."/>
            <person name="Pereira M."/>
            <person name="Stoco P.H."/>
            <person name="de Mendonca-Neto R.P."/>
            <person name="Teixeira S.M."/>
            <person name="Maciel T.E."/>
            <person name="de Oliveira Mendes T.A."/>
            <person name="Urmenyi T.P."/>
            <person name="de Souza W."/>
            <person name="Schenkman S."/>
            <person name="de Vasconcelos A.T."/>
        </authorList>
    </citation>
    <scope>NUCLEOTIDE SEQUENCE [LARGE SCALE GENOMIC DNA]</scope>
</reference>
<keyword evidence="3" id="KW-1185">Reference proteome</keyword>
<evidence type="ECO:0000256" key="1">
    <source>
        <dbReference type="SAM" id="Phobius"/>
    </source>
</evidence>